<comment type="domain">
    <text evidence="7">The RxLR-dEER motif acts to carry the protein into the host cell cytoplasm through binding to cell surface phosphatidylinositol-3-phosphate.</text>
</comment>
<dbReference type="PROSITE" id="PS00893">
    <property type="entry name" value="NUDIX_BOX"/>
    <property type="match status" value="1"/>
</dbReference>
<feature type="region of interest" description="Disordered" evidence="8">
    <location>
        <begin position="37"/>
        <end position="68"/>
    </location>
</feature>
<dbReference type="PROSITE" id="PS51462">
    <property type="entry name" value="NUDIX"/>
    <property type="match status" value="1"/>
</dbReference>
<dbReference type="VEuPathDB" id="FungiDB:KRP23_4350"/>
<keyword evidence="5 7" id="KW-0732">Signal</keyword>
<dbReference type="PANTHER" id="PTHR12629">
    <property type="entry name" value="DIPHOSPHOINOSITOL POLYPHOSPHATE PHOSPHOHYDROLASE"/>
    <property type="match status" value="1"/>
</dbReference>
<dbReference type="AlphaFoldDB" id="F8UNP2"/>
<evidence type="ECO:0000256" key="6">
    <source>
        <dbReference type="ARBA" id="ARBA00022801"/>
    </source>
</evidence>
<dbReference type="GO" id="GO:0016787">
    <property type="term" value="F:hydrolase activity"/>
    <property type="evidence" value="ECO:0007669"/>
    <property type="project" value="UniProtKB-KW"/>
</dbReference>
<proteinExistence type="evidence at transcript level"/>
<sequence>MRLLLVALIIAVSGCEAASVTTKSNVANSGSGISFVSRLDTHNDSKEAERSLHRDENASDEEERGGGAEKLDEVMEKVVHASKKLRKRVSTAALEKLNDLAAKVKKVSPMRPENLSPSTLKQLDKIDEMKRLDRIAEAKRLDALPEAQRIAELAKKNPGKSTPDGMFRKMELGPDAKIAPTLTSEIGRAKQRFDDDGRRLLSCIVVSRRTEDGGGDVLLISSSNPKRDDWILPKGGWNEGEGIEKAAWRELVEEGGVRRLFC</sequence>
<reference evidence="10" key="1">
    <citation type="journal article" date="2011" name="PLoS Pathog.">
        <title>Phytophthora sojae Avirulence Effector Avr3b is a Secreted NADH and ADP-ribose Pyrophosphorylase that Modulates Plant Immunity.</title>
        <authorList>
            <person name="Dong S."/>
            <person name="Yin W."/>
            <person name="Kong G."/>
            <person name="Yang X."/>
            <person name="Qutob D."/>
            <person name="Chen Q."/>
            <person name="Kale S.D."/>
            <person name="Sui Y."/>
            <person name="Zhang Z."/>
            <person name="Dou D."/>
            <person name="Zheng X."/>
            <person name="Gijzen M."/>
            <person name="M Tyler B."/>
            <person name="Wang Y."/>
        </authorList>
    </citation>
    <scope>NUCLEOTIDE SEQUENCE</scope>
    <source>
        <strain evidence="10">Pr-102</strain>
    </source>
</reference>
<dbReference type="EMBL" id="JF892556">
    <property type="protein sequence ID" value="AEI75282.1"/>
    <property type="molecule type" value="mRNA"/>
</dbReference>
<dbReference type="Pfam" id="PF00293">
    <property type="entry name" value="NUDIX"/>
    <property type="match status" value="1"/>
</dbReference>
<keyword evidence="6" id="KW-0378">Hydrolase</keyword>
<feature type="chain" id="PRO_5003379025" description="RxLR effector protein" evidence="7">
    <location>
        <begin position="18"/>
        <end position="262"/>
    </location>
</feature>
<evidence type="ECO:0000256" key="5">
    <source>
        <dbReference type="ARBA" id="ARBA00022729"/>
    </source>
</evidence>
<evidence type="ECO:0000313" key="10">
    <source>
        <dbReference type="EMBL" id="AEI75282.1"/>
    </source>
</evidence>
<evidence type="ECO:0000256" key="1">
    <source>
        <dbReference type="ARBA" id="ARBA00004613"/>
    </source>
</evidence>
<dbReference type="GO" id="GO:0046872">
    <property type="term" value="F:metal ion binding"/>
    <property type="evidence" value="ECO:0007669"/>
    <property type="project" value="UniProtKB-KW"/>
</dbReference>
<feature type="compositionally biased region" description="Basic and acidic residues" evidence="8">
    <location>
        <begin position="39"/>
        <end position="57"/>
    </location>
</feature>
<keyword evidence="4" id="KW-0479">Metal-binding</keyword>
<dbReference type="Pfam" id="PF16810">
    <property type="entry name" value="RXLR"/>
    <property type="match status" value="1"/>
</dbReference>
<accession>F8UNP2</accession>
<dbReference type="InterPro" id="IPR031825">
    <property type="entry name" value="RXLR"/>
</dbReference>
<comment type="function">
    <text evidence="7">Effector that suppresses plant defense responses during pathogen infection.</text>
</comment>
<evidence type="ECO:0000256" key="7">
    <source>
        <dbReference type="RuleBase" id="RU367124"/>
    </source>
</evidence>
<dbReference type="InterPro" id="IPR000086">
    <property type="entry name" value="NUDIX_hydrolase_dom"/>
</dbReference>
<name>F8UNP2_PHYRM</name>
<keyword evidence="3 7" id="KW-0964">Secreted</keyword>
<dbReference type="VEuPathDB" id="FungiDB:KRP22_2424"/>
<organism evidence="10">
    <name type="scientific">Phytophthora ramorum</name>
    <name type="common">Sudden oak death agent</name>
    <dbReference type="NCBI Taxonomy" id="164328"/>
    <lineage>
        <taxon>Eukaryota</taxon>
        <taxon>Sar</taxon>
        <taxon>Stramenopiles</taxon>
        <taxon>Oomycota</taxon>
        <taxon>Peronosporomycetes</taxon>
        <taxon>Peronosporales</taxon>
        <taxon>Peronosporaceae</taxon>
        <taxon>Phytophthora</taxon>
    </lineage>
</organism>
<evidence type="ECO:0000256" key="2">
    <source>
        <dbReference type="ARBA" id="ARBA00010400"/>
    </source>
</evidence>
<dbReference type="PANTHER" id="PTHR12629:SF0">
    <property type="entry name" value="DIPHOSPHOINOSITOL-POLYPHOSPHATE DIPHOSPHATASE"/>
    <property type="match status" value="1"/>
</dbReference>
<comment type="similarity">
    <text evidence="2 7">Belongs to the RxLR effector family.</text>
</comment>
<evidence type="ECO:0000256" key="8">
    <source>
        <dbReference type="SAM" id="MobiDB-lite"/>
    </source>
</evidence>
<protein>
    <recommendedName>
        <fullName evidence="7">RxLR effector protein</fullName>
    </recommendedName>
</protein>
<evidence type="ECO:0000259" key="9">
    <source>
        <dbReference type="PROSITE" id="PS51462"/>
    </source>
</evidence>
<dbReference type="SUPFAM" id="SSF55811">
    <property type="entry name" value="Nudix"/>
    <property type="match status" value="1"/>
</dbReference>
<reference evidence="10" key="2">
    <citation type="submission" date="2011-04" db="EMBL/GenBank/DDBJ databases">
        <authorList>
            <person name="Dong S.M."/>
            <person name="Wang Y.C."/>
        </authorList>
    </citation>
    <scope>NUCLEOTIDE SEQUENCE</scope>
    <source>
        <strain evidence="10">Pr-102</strain>
    </source>
</reference>
<dbReference type="InterPro" id="IPR015797">
    <property type="entry name" value="NUDIX_hydrolase-like_dom_sf"/>
</dbReference>
<comment type="subcellular location">
    <subcellularLocation>
        <location evidence="1 7">Secreted</location>
    </subcellularLocation>
</comment>
<evidence type="ECO:0000256" key="4">
    <source>
        <dbReference type="ARBA" id="ARBA00022723"/>
    </source>
</evidence>
<dbReference type="PROSITE" id="PS51257">
    <property type="entry name" value="PROKAR_LIPOPROTEIN"/>
    <property type="match status" value="1"/>
</dbReference>
<feature type="signal peptide" evidence="7">
    <location>
        <begin position="1"/>
        <end position="17"/>
    </location>
</feature>
<dbReference type="InterPro" id="IPR020084">
    <property type="entry name" value="NUDIX_hydrolase_CS"/>
</dbReference>
<dbReference type="Gene3D" id="3.90.79.10">
    <property type="entry name" value="Nucleoside Triphosphate Pyrophosphohydrolase"/>
    <property type="match status" value="1"/>
</dbReference>
<feature type="domain" description="Nudix hydrolase" evidence="9">
    <location>
        <begin position="197"/>
        <end position="262"/>
    </location>
</feature>
<evidence type="ECO:0000256" key="3">
    <source>
        <dbReference type="ARBA" id="ARBA00022525"/>
    </source>
</evidence>